<dbReference type="EMBL" id="BMXG01000002">
    <property type="protein sequence ID" value="GHB93018.1"/>
    <property type="molecule type" value="Genomic_DNA"/>
</dbReference>
<keyword evidence="3" id="KW-1185">Reference proteome</keyword>
<accession>A0A8J3GDP0</accession>
<evidence type="ECO:0000313" key="2">
    <source>
        <dbReference type="EMBL" id="GHB93018.1"/>
    </source>
</evidence>
<reference evidence="2" key="1">
    <citation type="journal article" date="2014" name="Int. J. Syst. Evol. Microbiol.">
        <title>Complete genome sequence of Corynebacterium casei LMG S-19264T (=DSM 44701T), isolated from a smear-ripened cheese.</title>
        <authorList>
            <consortium name="US DOE Joint Genome Institute (JGI-PGF)"/>
            <person name="Walter F."/>
            <person name="Albersmeier A."/>
            <person name="Kalinowski J."/>
            <person name="Ruckert C."/>
        </authorList>
    </citation>
    <scope>NUCLEOTIDE SEQUENCE</scope>
    <source>
        <strain evidence="2">KCTC 12870</strain>
    </source>
</reference>
<dbReference type="AlphaFoldDB" id="A0A8J3GDP0"/>
<dbReference type="RefSeq" id="WP_189511602.1">
    <property type="nucleotide sequence ID" value="NZ_BMXG01000002.1"/>
</dbReference>
<protein>
    <submittedName>
        <fullName evidence="2">Uncharacterized protein</fullName>
    </submittedName>
</protein>
<evidence type="ECO:0000256" key="1">
    <source>
        <dbReference type="SAM" id="SignalP"/>
    </source>
</evidence>
<sequence length="155" mass="17899">MMNIRHIAVISSLAVLSLELAAAPSMFKERRRMDRLEQAETRWQEPERVTLNIHYRVPVVETLGYLAAFYPDMQKLSTISADLRPIAVRVQELSGDRFEGRSFPAEVDAECRKLRDQMFTDVKEVYGQDTVNRIQSYLEIKYGSMTFGSFSEIID</sequence>
<organism evidence="2 3">
    <name type="scientific">Cerasicoccus arenae</name>
    <dbReference type="NCBI Taxonomy" id="424488"/>
    <lineage>
        <taxon>Bacteria</taxon>
        <taxon>Pseudomonadati</taxon>
        <taxon>Verrucomicrobiota</taxon>
        <taxon>Opitutia</taxon>
        <taxon>Puniceicoccales</taxon>
        <taxon>Cerasicoccaceae</taxon>
        <taxon>Cerasicoccus</taxon>
    </lineage>
</organism>
<feature type="chain" id="PRO_5035159285" evidence="1">
    <location>
        <begin position="23"/>
        <end position="155"/>
    </location>
</feature>
<feature type="signal peptide" evidence="1">
    <location>
        <begin position="1"/>
        <end position="22"/>
    </location>
</feature>
<evidence type="ECO:0000313" key="3">
    <source>
        <dbReference type="Proteomes" id="UP000642829"/>
    </source>
</evidence>
<proteinExistence type="predicted"/>
<reference evidence="2" key="2">
    <citation type="submission" date="2020-09" db="EMBL/GenBank/DDBJ databases">
        <authorList>
            <person name="Sun Q."/>
            <person name="Kim S."/>
        </authorList>
    </citation>
    <scope>NUCLEOTIDE SEQUENCE</scope>
    <source>
        <strain evidence="2">KCTC 12870</strain>
    </source>
</reference>
<comment type="caution">
    <text evidence="2">The sequence shown here is derived from an EMBL/GenBank/DDBJ whole genome shotgun (WGS) entry which is preliminary data.</text>
</comment>
<name>A0A8J3GDP0_9BACT</name>
<keyword evidence="1" id="KW-0732">Signal</keyword>
<gene>
    <name evidence="2" type="ORF">GCM10007047_05510</name>
</gene>
<dbReference type="Proteomes" id="UP000642829">
    <property type="component" value="Unassembled WGS sequence"/>
</dbReference>